<sequence length="101" mass="11296">MRIHQSLFLQVFLLFPNSSICMHACPSVANNDASRAGKYGPNPRRARSLSLLIFPLNLSFHARFMTSGVSAIYGPFDSFSFPPTRQPDSQIARQPNNPTDR</sequence>
<protein>
    <recommendedName>
        <fullName evidence="5">Secreted protein</fullName>
    </recommendedName>
</protein>
<feature type="signal peptide" evidence="2">
    <location>
        <begin position="1"/>
        <end position="21"/>
    </location>
</feature>
<feature type="region of interest" description="Disordered" evidence="1">
    <location>
        <begin position="80"/>
        <end position="101"/>
    </location>
</feature>
<dbReference type="Proteomes" id="UP001286456">
    <property type="component" value="Unassembled WGS sequence"/>
</dbReference>
<comment type="caution">
    <text evidence="3">The sequence shown here is derived from an EMBL/GenBank/DDBJ whole genome shotgun (WGS) entry which is preliminary data.</text>
</comment>
<evidence type="ECO:0000313" key="3">
    <source>
        <dbReference type="EMBL" id="KAK3320756.1"/>
    </source>
</evidence>
<gene>
    <name evidence="3" type="ORF">B0T19DRAFT_247404</name>
</gene>
<proteinExistence type="predicted"/>
<evidence type="ECO:0000256" key="1">
    <source>
        <dbReference type="SAM" id="MobiDB-lite"/>
    </source>
</evidence>
<evidence type="ECO:0000256" key="2">
    <source>
        <dbReference type="SAM" id="SignalP"/>
    </source>
</evidence>
<evidence type="ECO:0008006" key="5">
    <source>
        <dbReference type="Google" id="ProtNLM"/>
    </source>
</evidence>
<name>A0AAE0I938_9PEZI</name>
<feature type="compositionally biased region" description="Polar residues" evidence="1">
    <location>
        <begin position="81"/>
        <end position="101"/>
    </location>
</feature>
<accession>A0AAE0I938</accession>
<keyword evidence="4" id="KW-1185">Reference proteome</keyword>
<reference evidence="3" key="1">
    <citation type="journal article" date="2023" name="Mol. Phylogenet. Evol.">
        <title>Genome-scale phylogeny and comparative genomics of the fungal order Sordariales.</title>
        <authorList>
            <person name="Hensen N."/>
            <person name="Bonometti L."/>
            <person name="Westerberg I."/>
            <person name="Brannstrom I.O."/>
            <person name="Guillou S."/>
            <person name="Cros-Aarteil S."/>
            <person name="Calhoun S."/>
            <person name="Haridas S."/>
            <person name="Kuo A."/>
            <person name="Mondo S."/>
            <person name="Pangilinan J."/>
            <person name="Riley R."/>
            <person name="LaButti K."/>
            <person name="Andreopoulos B."/>
            <person name="Lipzen A."/>
            <person name="Chen C."/>
            <person name="Yan M."/>
            <person name="Daum C."/>
            <person name="Ng V."/>
            <person name="Clum A."/>
            <person name="Steindorff A."/>
            <person name="Ohm R.A."/>
            <person name="Martin F."/>
            <person name="Silar P."/>
            <person name="Natvig D.O."/>
            <person name="Lalanne C."/>
            <person name="Gautier V."/>
            <person name="Ament-Velasquez S.L."/>
            <person name="Kruys A."/>
            <person name="Hutchinson M.I."/>
            <person name="Powell A.J."/>
            <person name="Barry K."/>
            <person name="Miller A.N."/>
            <person name="Grigoriev I.V."/>
            <person name="Debuchy R."/>
            <person name="Gladieux P."/>
            <person name="Hiltunen Thoren M."/>
            <person name="Johannesson H."/>
        </authorList>
    </citation>
    <scope>NUCLEOTIDE SEQUENCE</scope>
    <source>
        <strain evidence="3">SMH4131-1</strain>
    </source>
</reference>
<reference evidence="3" key="2">
    <citation type="submission" date="2023-06" db="EMBL/GenBank/DDBJ databases">
        <authorList>
            <consortium name="Lawrence Berkeley National Laboratory"/>
            <person name="Haridas S."/>
            <person name="Hensen N."/>
            <person name="Bonometti L."/>
            <person name="Westerberg I."/>
            <person name="Brannstrom I.O."/>
            <person name="Guillou S."/>
            <person name="Cros-Aarteil S."/>
            <person name="Calhoun S."/>
            <person name="Kuo A."/>
            <person name="Mondo S."/>
            <person name="Pangilinan J."/>
            <person name="Riley R."/>
            <person name="Labutti K."/>
            <person name="Andreopoulos B."/>
            <person name="Lipzen A."/>
            <person name="Chen C."/>
            <person name="Yanf M."/>
            <person name="Daum C."/>
            <person name="Ng V."/>
            <person name="Clum A."/>
            <person name="Steindorff A."/>
            <person name="Ohm R."/>
            <person name="Martin F."/>
            <person name="Silar P."/>
            <person name="Natvig D."/>
            <person name="Lalanne C."/>
            <person name="Gautier V."/>
            <person name="Ament-Velasquez S.L."/>
            <person name="Kruys A."/>
            <person name="Hutchinson M.I."/>
            <person name="Powell A.J."/>
            <person name="Barry K."/>
            <person name="Miller A.N."/>
            <person name="Grigoriev I.V."/>
            <person name="Debuchy R."/>
            <person name="Gladieux P."/>
            <person name="Thoren M.H."/>
            <person name="Johannesson H."/>
        </authorList>
    </citation>
    <scope>NUCLEOTIDE SEQUENCE</scope>
    <source>
        <strain evidence="3">SMH4131-1</strain>
    </source>
</reference>
<keyword evidence="2" id="KW-0732">Signal</keyword>
<dbReference type="AlphaFoldDB" id="A0AAE0I938"/>
<dbReference type="EMBL" id="JAUEPO010000005">
    <property type="protein sequence ID" value="KAK3320756.1"/>
    <property type="molecule type" value="Genomic_DNA"/>
</dbReference>
<organism evidence="3 4">
    <name type="scientific">Cercophora scortea</name>
    <dbReference type="NCBI Taxonomy" id="314031"/>
    <lineage>
        <taxon>Eukaryota</taxon>
        <taxon>Fungi</taxon>
        <taxon>Dikarya</taxon>
        <taxon>Ascomycota</taxon>
        <taxon>Pezizomycotina</taxon>
        <taxon>Sordariomycetes</taxon>
        <taxon>Sordariomycetidae</taxon>
        <taxon>Sordariales</taxon>
        <taxon>Lasiosphaeriaceae</taxon>
        <taxon>Cercophora</taxon>
    </lineage>
</organism>
<evidence type="ECO:0000313" key="4">
    <source>
        <dbReference type="Proteomes" id="UP001286456"/>
    </source>
</evidence>
<feature type="chain" id="PRO_5041924093" description="Secreted protein" evidence="2">
    <location>
        <begin position="22"/>
        <end position="101"/>
    </location>
</feature>